<reference evidence="1 2" key="1">
    <citation type="submission" date="2020-08" db="EMBL/GenBank/DDBJ databases">
        <title>Sequencing the genomes of 1000 actinobacteria strains.</title>
        <authorList>
            <person name="Klenk H.-P."/>
        </authorList>
    </citation>
    <scope>NUCLEOTIDE SEQUENCE [LARGE SCALE GENOMIC DNA]</scope>
    <source>
        <strain evidence="1 2">DSM 23889</strain>
    </source>
</reference>
<protein>
    <submittedName>
        <fullName evidence="1">Uncharacterized protein</fullName>
    </submittedName>
</protein>
<dbReference type="Proteomes" id="UP000552883">
    <property type="component" value="Unassembled WGS sequence"/>
</dbReference>
<accession>A0A840XKV1</accession>
<sequence length="134" mass="15467">METLSLEEVELLADATSEELAQLMWTATCRRYALIAEFAEEVLRDRFLLMQTELAHEHFDAFVSGKSLWHDELSELEPATFRKLRSNLFTMLREGNLISEGGTIIPTVLSVRVKEHLVRRTPSDVRFFPTREIA</sequence>
<evidence type="ECO:0000313" key="1">
    <source>
        <dbReference type="EMBL" id="MBB5618916.1"/>
    </source>
</evidence>
<dbReference type="AlphaFoldDB" id="A0A840XKV1"/>
<dbReference type="Gene3D" id="1.10.3540.10">
    <property type="entry name" value="uncharacterized protein from magnetospirillum magneticum domain"/>
    <property type="match status" value="1"/>
</dbReference>
<dbReference type="InterPro" id="IPR014948">
    <property type="entry name" value="BrxA"/>
</dbReference>
<gene>
    <name evidence="1" type="ORF">BJ959_002412</name>
</gene>
<dbReference type="EMBL" id="JACHBS010000001">
    <property type="protein sequence ID" value="MBB5618916.1"/>
    <property type="molecule type" value="Genomic_DNA"/>
</dbReference>
<keyword evidence="2" id="KW-1185">Reference proteome</keyword>
<name>A0A840XKV1_9MICO</name>
<evidence type="ECO:0000313" key="2">
    <source>
        <dbReference type="Proteomes" id="UP000552883"/>
    </source>
</evidence>
<comment type="caution">
    <text evidence="1">The sequence shown here is derived from an EMBL/GenBank/DDBJ whole genome shotgun (WGS) entry which is preliminary data.</text>
</comment>
<proteinExistence type="predicted"/>
<dbReference type="InterPro" id="IPR023137">
    <property type="entry name" value="BrxA_sf"/>
</dbReference>
<organism evidence="1 2">
    <name type="scientific">Microcella frigidaquae</name>
    <dbReference type="NCBI Taxonomy" id="424758"/>
    <lineage>
        <taxon>Bacteria</taxon>
        <taxon>Bacillati</taxon>
        <taxon>Actinomycetota</taxon>
        <taxon>Actinomycetes</taxon>
        <taxon>Micrococcales</taxon>
        <taxon>Microbacteriaceae</taxon>
        <taxon>Microcella</taxon>
    </lineage>
</organism>
<dbReference type="Pfam" id="PF08849">
    <property type="entry name" value="BrxA"/>
    <property type="match status" value="1"/>
</dbReference>